<evidence type="ECO:0000259" key="9">
    <source>
        <dbReference type="PROSITE" id="PS50011"/>
    </source>
</evidence>
<dbReference type="SUPFAM" id="SSF56112">
    <property type="entry name" value="Protein kinase-like (PK-like)"/>
    <property type="match status" value="1"/>
</dbReference>
<dbReference type="PROSITE" id="PS00108">
    <property type="entry name" value="PROTEIN_KINASE_ST"/>
    <property type="match status" value="1"/>
</dbReference>
<dbReference type="PROSITE" id="PS50011">
    <property type="entry name" value="PROTEIN_KINASE_DOM"/>
    <property type="match status" value="1"/>
</dbReference>
<feature type="region of interest" description="Disordered" evidence="8">
    <location>
        <begin position="338"/>
        <end position="365"/>
    </location>
</feature>
<evidence type="ECO:0000313" key="10">
    <source>
        <dbReference type="EMBL" id="KAK8867063.1"/>
    </source>
</evidence>
<evidence type="ECO:0000256" key="6">
    <source>
        <dbReference type="PROSITE-ProRule" id="PRU10141"/>
    </source>
</evidence>
<evidence type="ECO:0000256" key="5">
    <source>
        <dbReference type="ARBA" id="ARBA00022840"/>
    </source>
</evidence>
<keyword evidence="11" id="KW-1185">Reference proteome</keyword>
<dbReference type="PANTHER" id="PTHR24346:SF82">
    <property type="entry name" value="KP78A-RELATED"/>
    <property type="match status" value="1"/>
</dbReference>
<evidence type="ECO:0000256" key="1">
    <source>
        <dbReference type="ARBA" id="ARBA00022527"/>
    </source>
</evidence>
<dbReference type="InterPro" id="IPR008271">
    <property type="entry name" value="Ser/Thr_kinase_AS"/>
</dbReference>
<keyword evidence="4" id="KW-0418">Kinase</keyword>
<dbReference type="PANTHER" id="PTHR24346">
    <property type="entry name" value="MAP/MICROTUBULE AFFINITY-REGULATING KINASE"/>
    <property type="match status" value="1"/>
</dbReference>
<gene>
    <name evidence="10" type="ORF">M9Y10_010032</name>
</gene>
<dbReference type="Proteomes" id="UP001470230">
    <property type="component" value="Unassembled WGS sequence"/>
</dbReference>
<keyword evidence="1 7" id="KW-0723">Serine/threonine-protein kinase</keyword>
<dbReference type="PROSITE" id="PS00107">
    <property type="entry name" value="PROTEIN_KINASE_ATP"/>
    <property type="match status" value="1"/>
</dbReference>
<evidence type="ECO:0000256" key="3">
    <source>
        <dbReference type="ARBA" id="ARBA00022741"/>
    </source>
</evidence>
<accession>A0ABR2IQX1</accession>
<dbReference type="InterPro" id="IPR011009">
    <property type="entry name" value="Kinase-like_dom_sf"/>
</dbReference>
<dbReference type="InterPro" id="IPR017441">
    <property type="entry name" value="Protein_kinase_ATP_BS"/>
</dbReference>
<keyword evidence="5 6" id="KW-0067">ATP-binding</keyword>
<dbReference type="SMART" id="SM00220">
    <property type="entry name" value="S_TKc"/>
    <property type="match status" value="1"/>
</dbReference>
<comment type="similarity">
    <text evidence="7">Belongs to the protein kinase superfamily.</text>
</comment>
<dbReference type="Gene3D" id="1.10.510.10">
    <property type="entry name" value="Transferase(Phosphotransferase) domain 1"/>
    <property type="match status" value="1"/>
</dbReference>
<feature type="binding site" evidence="6">
    <location>
        <position position="50"/>
    </location>
    <ligand>
        <name>ATP</name>
        <dbReference type="ChEBI" id="CHEBI:30616"/>
    </ligand>
</feature>
<reference evidence="10 11" key="1">
    <citation type="submission" date="2024-04" db="EMBL/GenBank/DDBJ databases">
        <title>Tritrichomonas musculus Genome.</title>
        <authorList>
            <person name="Alves-Ferreira E."/>
            <person name="Grigg M."/>
            <person name="Lorenzi H."/>
            <person name="Galac M."/>
        </authorList>
    </citation>
    <scope>NUCLEOTIDE SEQUENCE [LARGE SCALE GENOMIC DNA]</scope>
    <source>
        <strain evidence="10 11">EAF2021</strain>
    </source>
</reference>
<name>A0ABR2IQX1_9EUKA</name>
<sequence>MNVSQPFKCPRIVGNYELIKCLGNGAFGYVYQAMNGISPDPIAIKVIPKKNIKSVSDQQRLQREIEATAFLHHPNIVKLHDFFSDNYNFYFVMDYCSGGSLNSYIKNPANSKLREDQAATIFAQIVSGISYCHDRGVGHRDLKPHNILITKFPEIKICDFGLCGYFEEGQKMNTFCGTECYNAPELFSKTKYDVRQSDVWSLGVILFELVSGVHPWNTQNYAVMTKQIMTAKFTIPPTVTSACDELIKSMLKVRPLERIRTKQILEHPWLKLANNRYKTSSLPSLSQNDNLLIITKEMRTKSEQDQDGIISPFQSDGTLFYRTKSMQFKVKRQIHSRNTASFSATKRPKQIRQNIGKPPRVPLKF</sequence>
<evidence type="ECO:0000256" key="8">
    <source>
        <dbReference type="SAM" id="MobiDB-lite"/>
    </source>
</evidence>
<dbReference type="Pfam" id="PF00069">
    <property type="entry name" value="Pkinase"/>
    <property type="match status" value="1"/>
</dbReference>
<evidence type="ECO:0000256" key="2">
    <source>
        <dbReference type="ARBA" id="ARBA00022679"/>
    </source>
</evidence>
<protein>
    <recommendedName>
        <fullName evidence="9">Protein kinase domain-containing protein</fullName>
    </recommendedName>
</protein>
<keyword evidence="3 6" id="KW-0547">Nucleotide-binding</keyword>
<evidence type="ECO:0000256" key="4">
    <source>
        <dbReference type="ARBA" id="ARBA00022777"/>
    </source>
</evidence>
<dbReference type="CDD" id="cd14003">
    <property type="entry name" value="STKc_AMPK-like"/>
    <property type="match status" value="1"/>
</dbReference>
<keyword evidence="2" id="KW-0808">Transferase</keyword>
<dbReference type="EMBL" id="JAPFFF010000015">
    <property type="protein sequence ID" value="KAK8867063.1"/>
    <property type="molecule type" value="Genomic_DNA"/>
</dbReference>
<comment type="caution">
    <text evidence="10">The sequence shown here is derived from an EMBL/GenBank/DDBJ whole genome shotgun (WGS) entry which is preliminary data.</text>
</comment>
<feature type="domain" description="Protein kinase" evidence="9">
    <location>
        <begin position="16"/>
        <end position="270"/>
    </location>
</feature>
<evidence type="ECO:0000313" key="11">
    <source>
        <dbReference type="Proteomes" id="UP001470230"/>
    </source>
</evidence>
<dbReference type="InterPro" id="IPR000719">
    <property type="entry name" value="Prot_kinase_dom"/>
</dbReference>
<proteinExistence type="inferred from homology"/>
<organism evidence="10 11">
    <name type="scientific">Tritrichomonas musculus</name>
    <dbReference type="NCBI Taxonomy" id="1915356"/>
    <lineage>
        <taxon>Eukaryota</taxon>
        <taxon>Metamonada</taxon>
        <taxon>Parabasalia</taxon>
        <taxon>Tritrichomonadida</taxon>
        <taxon>Tritrichomonadidae</taxon>
        <taxon>Tritrichomonas</taxon>
    </lineage>
</organism>
<evidence type="ECO:0000256" key="7">
    <source>
        <dbReference type="RuleBase" id="RU000304"/>
    </source>
</evidence>